<dbReference type="PANTHER" id="PTHR31390:SF12">
    <property type="entry name" value="PUTATIVE (DUF3527)-RELATED"/>
    <property type="match status" value="1"/>
</dbReference>
<keyword evidence="3" id="KW-1185">Reference proteome</keyword>
<name>A0AAV0ZR77_VICFA</name>
<protein>
    <submittedName>
        <fullName evidence="2">Uncharacterized protein</fullName>
    </submittedName>
</protein>
<feature type="compositionally biased region" description="Polar residues" evidence="1">
    <location>
        <begin position="275"/>
        <end position="285"/>
    </location>
</feature>
<feature type="region of interest" description="Disordered" evidence="1">
    <location>
        <begin position="545"/>
        <end position="609"/>
    </location>
</feature>
<organism evidence="2 3">
    <name type="scientific">Vicia faba</name>
    <name type="common">Broad bean</name>
    <name type="synonym">Faba vulgaris</name>
    <dbReference type="NCBI Taxonomy" id="3906"/>
    <lineage>
        <taxon>Eukaryota</taxon>
        <taxon>Viridiplantae</taxon>
        <taxon>Streptophyta</taxon>
        <taxon>Embryophyta</taxon>
        <taxon>Tracheophyta</taxon>
        <taxon>Spermatophyta</taxon>
        <taxon>Magnoliopsida</taxon>
        <taxon>eudicotyledons</taxon>
        <taxon>Gunneridae</taxon>
        <taxon>Pentapetalae</taxon>
        <taxon>rosids</taxon>
        <taxon>fabids</taxon>
        <taxon>Fabales</taxon>
        <taxon>Fabaceae</taxon>
        <taxon>Papilionoideae</taxon>
        <taxon>50 kb inversion clade</taxon>
        <taxon>NPAAA clade</taxon>
        <taxon>Hologalegina</taxon>
        <taxon>IRL clade</taxon>
        <taxon>Fabeae</taxon>
        <taxon>Vicia</taxon>
    </lineage>
</organism>
<evidence type="ECO:0000313" key="2">
    <source>
        <dbReference type="EMBL" id="CAI8600926.1"/>
    </source>
</evidence>
<dbReference type="AlphaFoldDB" id="A0AAV0ZR77"/>
<feature type="compositionally biased region" description="Low complexity" evidence="1">
    <location>
        <begin position="319"/>
        <end position="333"/>
    </location>
</feature>
<dbReference type="PANTHER" id="PTHR31390">
    <property type="entry name" value="EXPRESSED PROTEIN"/>
    <property type="match status" value="1"/>
</dbReference>
<dbReference type="Pfam" id="PF12043">
    <property type="entry name" value="DUF3527"/>
    <property type="match status" value="2"/>
</dbReference>
<dbReference type="Proteomes" id="UP001157006">
    <property type="component" value="Chromosome 2"/>
</dbReference>
<feature type="compositionally biased region" description="Polar residues" evidence="1">
    <location>
        <begin position="154"/>
        <end position="170"/>
    </location>
</feature>
<evidence type="ECO:0000256" key="1">
    <source>
        <dbReference type="SAM" id="MobiDB-lite"/>
    </source>
</evidence>
<proteinExistence type="predicted"/>
<feature type="region of interest" description="Disordered" evidence="1">
    <location>
        <begin position="30"/>
        <end position="80"/>
    </location>
</feature>
<dbReference type="InterPro" id="IPR021916">
    <property type="entry name" value="DUF3527"/>
</dbReference>
<dbReference type="EMBL" id="OX451737">
    <property type="protein sequence ID" value="CAI8600926.1"/>
    <property type="molecule type" value="Genomic_DNA"/>
</dbReference>
<feature type="compositionally biased region" description="Basic and acidic residues" evidence="1">
    <location>
        <begin position="173"/>
        <end position="194"/>
    </location>
</feature>
<feature type="region of interest" description="Disordered" evidence="1">
    <location>
        <begin position="154"/>
        <end position="199"/>
    </location>
</feature>
<feature type="compositionally biased region" description="Polar residues" evidence="1">
    <location>
        <begin position="591"/>
        <end position="609"/>
    </location>
</feature>
<gene>
    <name evidence="2" type="ORF">VFH_II247400</name>
</gene>
<feature type="region of interest" description="Disordered" evidence="1">
    <location>
        <begin position="235"/>
        <end position="333"/>
    </location>
</feature>
<feature type="region of interest" description="Disordered" evidence="1">
    <location>
        <begin position="937"/>
        <end position="969"/>
    </location>
</feature>
<reference evidence="2 3" key="1">
    <citation type="submission" date="2023-01" db="EMBL/GenBank/DDBJ databases">
        <authorList>
            <person name="Kreplak J."/>
        </authorList>
    </citation>
    <scope>NUCLEOTIDE SEQUENCE [LARGE SCALE GENOMIC DNA]</scope>
</reference>
<sequence length="969" mass="107832">MPINLQPSNEFMIPSEDMVFGFEFKKLGSKRHSSSKIAKESSALPQLDRSPNPKGADKLRSKSGVGPQCSDLKQKAKQDVEGNIRNRETAKRSGNERDELVKHMSNLPGYLLHNDRLENVQEKAFNVGVLDWSRLEKWKHKHIPEELTNHFTSVNRGESSSRIVTKSSLSAGGREKLDDTKSLRDVRRTNKESLHQSSKLPLEDIERFEFSKSGTKSIGNEQRRNGSSKITLDAGYSASKSRHHGVSSSIPYENVNGKDKDNGNSASKSRHHRVSSSIPYENVNGNDKDDEYYHKKKERNRKSSCDMIQPSVKSKGKEASFSSKKLSSSNNESILKGNQLLESGSDNSFKNDHSKPSNIVLLYPHETSDSSSSDDFRLSEFRTSSDENCPESSRSSLSYVSVLEEDYIGNVGPEIRLSSGRRSVVEHTSFSGPMQHSVSTTYLGMNHSSAVSEKSASKINEMPGMQSEAACFEKEVLENRLSIQSAFSNLIESLDQETAELTSQKGMNTSSHNRRFSFSLSRIGRSFSFKEGPAVSQFGSKYVCSKSGPVTPESSIRWDNSSKEKANSQNRTRSSPLRRLLDPILKHKTASDAQHSGESSQKQKGRMNSVSFRSIGLKKPLQDEKSKVSSIQGLLQLTITNGVPLFKFVLNDERKIYAATKNSLASQEKNDLGCCFTFYLVNEIKKKSGGWMSHGNKEKSCGYAYNLVAQMKSSTSKITEAINQNSKRQCMVKEYVLLGVDVNQTDQGPPKFIPSMELAAVVIETLCEKLSNKRIHSDYNLHEKGCLKCLADGRCLCRSVETDISVSSTVILPGGVHGSPNKGEPSSLIHRWKTGGSCDCGGWDIGCKLLVLHEQKPSSNIQRRYKPYQDRFQLFAQEGAEQETPIFTLVPLKNGFYSIEFSSTISYLQAFFISVVLLGSRKQPGSLEIGSMREEILKESSSNNNSSRHQEKTPMKYTPIPPLSPVGRV</sequence>
<evidence type="ECO:0000313" key="3">
    <source>
        <dbReference type="Proteomes" id="UP001157006"/>
    </source>
</evidence>
<accession>A0AAV0ZR77</accession>
<feature type="compositionally biased region" description="Pro residues" evidence="1">
    <location>
        <begin position="959"/>
        <end position="969"/>
    </location>
</feature>